<sequence length="102" mass="12043">MEKIWRVENQNGEGCYQTEYRLKNWICNRHDSSLKHPNPSQDKKIKRWIETIEICGFINKKQALNWFNELELTHLATEGFILKEITVTTITAIGQKQVLAIR</sequence>
<protein>
    <submittedName>
        <fullName evidence="1">Uncharacterized protein</fullName>
    </submittedName>
</protein>
<dbReference type="AlphaFoldDB" id="A0A0F8WBJ6"/>
<gene>
    <name evidence="1" type="ORF">LCGC14_3086960</name>
</gene>
<name>A0A0F8WBJ6_9ZZZZ</name>
<evidence type="ECO:0000313" key="1">
    <source>
        <dbReference type="EMBL" id="KKK54217.1"/>
    </source>
</evidence>
<dbReference type="EMBL" id="LAZR01066107">
    <property type="protein sequence ID" value="KKK54217.1"/>
    <property type="molecule type" value="Genomic_DNA"/>
</dbReference>
<comment type="caution">
    <text evidence="1">The sequence shown here is derived from an EMBL/GenBank/DDBJ whole genome shotgun (WGS) entry which is preliminary data.</text>
</comment>
<reference evidence="1" key="1">
    <citation type="journal article" date="2015" name="Nature">
        <title>Complex archaea that bridge the gap between prokaryotes and eukaryotes.</title>
        <authorList>
            <person name="Spang A."/>
            <person name="Saw J.H."/>
            <person name="Jorgensen S.L."/>
            <person name="Zaremba-Niedzwiedzka K."/>
            <person name="Martijn J."/>
            <person name="Lind A.E."/>
            <person name="van Eijk R."/>
            <person name="Schleper C."/>
            <person name="Guy L."/>
            <person name="Ettema T.J."/>
        </authorList>
    </citation>
    <scope>NUCLEOTIDE SEQUENCE</scope>
</reference>
<accession>A0A0F8WBJ6</accession>
<proteinExistence type="predicted"/>
<organism evidence="1">
    <name type="scientific">marine sediment metagenome</name>
    <dbReference type="NCBI Taxonomy" id="412755"/>
    <lineage>
        <taxon>unclassified sequences</taxon>
        <taxon>metagenomes</taxon>
        <taxon>ecological metagenomes</taxon>
    </lineage>
</organism>